<protein>
    <submittedName>
        <fullName evidence="1">Uncharacterized protein</fullName>
    </submittedName>
</protein>
<evidence type="ECO:0000313" key="2">
    <source>
        <dbReference type="Proteomes" id="UP000520767"/>
    </source>
</evidence>
<reference evidence="1 2" key="1">
    <citation type="submission" date="2020-08" db="EMBL/GenBank/DDBJ databases">
        <title>Genomic Encyclopedia of Type Strains, Phase III (KMG-III): the genomes of soil and plant-associated and newly described type strains.</title>
        <authorList>
            <person name="Whitman W."/>
        </authorList>
    </citation>
    <scope>NUCLEOTIDE SEQUENCE [LARGE SCALE GENOMIC DNA]</scope>
    <source>
        <strain evidence="1 2">CECT 8960</strain>
    </source>
</reference>
<name>A0A7W7VD95_9PSEU</name>
<keyword evidence="2" id="KW-1185">Reference proteome</keyword>
<dbReference type="RefSeq" id="WP_184810113.1">
    <property type="nucleotide sequence ID" value="NZ_JACHJQ010000002.1"/>
</dbReference>
<gene>
    <name evidence="1" type="ORF">FHR82_002185</name>
</gene>
<proteinExistence type="predicted"/>
<accession>A0A7W7VD95</accession>
<dbReference type="Proteomes" id="UP000520767">
    <property type="component" value="Unassembled WGS sequence"/>
</dbReference>
<sequence>MTDTDLGPIAVEAAAEGDTSEGFEGTMTFEFAFGDFHLLPRPLFGLINPRDPAFSITYTTGFSWQARFGWTLLQRSWPAFGSHLEFSLEQGIGAQFGHDSTEHAWIVDFLQGRVKYPVRRSNIYLFGEVGFSGQYNGARGWTAGFTGAMGVGIELETLFGTF</sequence>
<organism evidence="1 2">
    <name type="scientific">Actinophytocola algeriensis</name>
    <dbReference type="NCBI Taxonomy" id="1768010"/>
    <lineage>
        <taxon>Bacteria</taxon>
        <taxon>Bacillati</taxon>
        <taxon>Actinomycetota</taxon>
        <taxon>Actinomycetes</taxon>
        <taxon>Pseudonocardiales</taxon>
        <taxon>Pseudonocardiaceae</taxon>
    </lineage>
</organism>
<comment type="caution">
    <text evidence="1">The sequence shown here is derived from an EMBL/GenBank/DDBJ whole genome shotgun (WGS) entry which is preliminary data.</text>
</comment>
<evidence type="ECO:0000313" key="1">
    <source>
        <dbReference type="EMBL" id="MBB4905968.1"/>
    </source>
</evidence>
<dbReference type="EMBL" id="JACHJQ010000002">
    <property type="protein sequence ID" value="MBB4905968.1"/>
    <property type="molecule type" value="Genomic_DNA"/>
</dbReference>
<dbReference type="AlphaFoldDB" id="A0A7W7VD95"/>